<dbReference type="InterPro" id="IPR023631">
    <property type="entry name" value="Amidase_dom"/>
</dbReference>
<organism evidence="3 4">
    <name type="scientific">Pseudonocardia petroleophila</name>
    <dbReference type="NCBI Taxonomy" id="37331"/>
    <lineage>
        <taxon>Bacteria</taxon>
        <taxon>Bacillati</taxon>
        <taxon>Actinomycetota</taxon>
        <taxon>Actinomycetes</taxon>
        <taxon>Pseudonocardiales</taxon>
        <taxon>Pseudonocardiaceae</taxon>
        <taxon>Pseudonocardia</taxon>
    </lineage>
</organism>
<dbReference type="SUPFAM" id="SSF75304">
    <property type="entry name" value="Amidase signature (AS) enzymes"/>
    <property type="match status" value="1"/>
</dbReference>
<evidence type="ECO:0000313" key="3">
    <source>
        <dbReference type="EMBL" id="QNG52897.1"/>
    </source>
</evidence>
<evidence type="ECO:0000313" key="4">
    <source>
        <dbReference type="Proteomes" id="UP000515728"/>
    </source>
</evidence>
<feature type="domain" description="Amidase" evidence="2">
    <location>
        <begin position="344"/>
        <end position="431"/>
    </location>
</feature>
<dbReference type="Pfam" id="PF01425">
    <property type="entry name" value="Amidase"/>
    <property type="match status" value="2"/>
</dbReference>
<dbReference type="PANTHER" id="PTHR11895:SF7">
    <property type="entry name" value="GLUTAMYL-TRNA(GLN) AMIDOTRANSFERASE SUBUNIT A, MITOCHONDRIAL"/>
    <property type="match status" value="1"/>
</dbReference>
<dbReference type="Proteomes" id="UP000515728">
    <property type="component" value="Chromosome"/>
</dbReference>
<comment type="similarity">
    <text evidence="1">Belongs to the amidase family.</text>
</comment>
<reference evidence="3 4" key="1">
    <citation type="submission" date="2020-08" db="EMBL/GenBank/DDBJ databases">
        <authorList>
            <person name="Mo P."/>
        </authorList>
    </citation>
    <scope>NUCLEOTIDE SEQUENCE [LARGE SCALE GENOMIC DNA]</scope>
    <source>
        <strain evidence="3 4">CGMCC 4.1532</strain>
    </source>
</reference>
<protein>
    <submittedName>
        <fullName evidence="3">Amidase</fullName>
    </submittedName>
</protein>
<dbReference type="InterPro" id="IPR020556">
    <property type="entry name" value="Amidase_CS"/>
</dbReference>
<feature type="domain" description="Amidase" evidence="2">
    <location>
        <begin position="28"/>
        <end position="231"/>
    </location>
</feature>
<gene>
    <name evidence="3" type="ORF">H6H00_02265</name>
</gene>
<evidence type="ECO:0000256" key="1">
    <source>
        <dbReference type="ARBA" id="ARBA00009199"/>
    </source>
</evidence>
<dbReference type="InterPro" id="IPR000120">
    <property type="entry name" value="Amidase"/>
</dbReference>
<dbReference type="Gene3D" id="3.90.1300.10">
    <property type="entry name" value="Amidase signature (AS) domain"/>
    <property type="match status" value="1"/>
</dbReference>
<name>A0A7G7MJD6_9PSEU</name>
<sequence>MDPDDLTSSSAAQIAARVHDGWSSAVDVARAHLARIDALDAHVGAFEVVDPRRVLAEAEGVDSRADRFALPLAGVPVAVKDCVDVAGYPTRHGSAATSTEPARRDDELVKRLRAAGAIVVGKTRMPELAIWGFTHSELGTTRNPLDGASDPGGSSGGSAAAVAAGMAALALGTDGGGSIRIPAAYCGLVGVKPGDGVVPLPGKLTEHWYGLSAAGPLARTAHDAAIMLGVLGGAPVELAERGPSRIALSLRVPSPIGRLHPDHRAAAVGAAARLRAGPGGATVVLADPPYPRGLATQWMRRWHAGVAQDLAALHLDPDDVEPRTAAVARRGRRARPGPHAGRAWRDRMVAWLDDGGYDLMITPAVAGPAPRAGSLHGRGYTRTLLEQTRQVPFTQAWNLAGLPAMVAPVVIGGRAVGVQLVGRPGSEAALLGAAARLERRVVPMAGAAAPRSYA</sequence>
<evidence type="ECO:0000259" key="2">
    <source>
        <dbReference type="Pfam" id="PF01425"/>
    </source>
</evidence>
<dbReference type="AlphaFoldDB" id="A0A7G7MJD6"/>
<dbReference type="EMBL" id="CP060131">
    <property type="protein sequence ID" value="QNG52897.1"/>
    <property type="molecule type" value="Genomic_DNA"/>
</dbReference>
<keyword evidence="4" id="KW-1185">Reference proteome</keyword>
<dbReference type="InterPro" id="IPR036928">
    <property type="entry name" value="AS_sf"/>
</dbReference>
<dbReference type="GO" id="GO:0003824">
    <property type="term" value="F:catalytic activity"/>
    <property type="evidence" value="ECO:0007669"/>
    <property type="project" value="InterPro"/>
</dbReference>
<dbReference type="RefSeq" id="WP_185719726.1">
    <property type="nucleotide sequence ID" value="NZ_BAAAWI010000001.1"/>
</dbReference>
<accession>A0A7G7MJD6</accession>
<dbReference type="PANTHER" id="PTHR11895">
    <property type="entry name" value="TRANSAMIDASE"/>
    <property type="match status" value="1"/>
</dbReference>
<dbReference type="KEGG" id="ppel:H6H00_02265"/>
<dbReference type="PROSITE" id="PS00571">
    <property type="entry name" value="AMIDASES"/>
    <property type="match status" value="1"/>
</dbReference>
<proteinExistence type="inferred from homology"/>